<feature type="domain" description="HTH myb-type" evidence="2">
    <location>
        <begin position="4"/>
        <end position="60"/>
    </location>
</feature>
<dbReference type="PROSITE" id="PS50090">
    <property type="entry name" value="MYB_LIKE"/>
    <property type="match status" value="1"/>
</dbReference>
<evidence type="ECO:0008006" key="5">
    <source>
        <dbReference type="Google" id="ProtNLM"/>
    </source>
</evidence>
<evidence type="ECO:0000313" key="3">
    <source>
        <dbReference type="EMBL" id="CAB5360597.1"/>
    </source>
</evidence>
<accession>A0A915Z494</accession>
<gene>
    <name evidence="3" type="ORF">CHRIB12_LOCUS8281</name>
</gene>
<dbReference type="SMART" id="SM00717">
    <property type="entry name" value="SANT"/>
    <property type="match status" value="1"/>
</dbReference>
<dbReference type="PROSITE" id="PS51294">
    <property type="entry name" value="HTH_MYB"/>
    <property type="match status" value="1"/>
</dbReference>
<comment type="caution">
    <text evidence="3">The sequence shown here is derived from an EMBL/GenBank/DDBJ whole genome shotgun (WGS) entry which is preliminary data.</text>
</comment>
<dbReference type="AlphaFoldDB" id="A0A915Z494"/>
<proteinExistence type="predicted"/>
<dbReference type="EMBL" id="CAGKOT010000015">
    <property type="protein sequence ID" value="CAB5360597.1"/>
    <property type="molecule type" value="Genomic_DNA"/>
</dbReference>
<sequence>MQITRTLRKGPWTLDEERRLVILVNQFGAVGSWQQISSLLGSRNAHQCRKRYRHLVRANTIRRPFPPIPQNYAHPTSLAPRNSRLLINFLINSDHRMNINFIIDSYTEIGNIIL</sequence>
<dbReference type="OrthoDB" id="2143914at2759"/>
<evidence type="ECO:0000259" key="1">
    <source>
        <dbReference type="PROSITE" id="PS50090"/>
    </source>
</evidence>
<protein>
    <recommendedName>
        <fullName evidence="5">Myb-like domain-containing protein</fullName>
    </recommendedName>
</protein>
<organism evidence="3 4">
    <name type="scientific">Rhizophagus irregularis</name>
    <dbReference type="NCBI Taxonomy" id="588596"/>
    <lineage>
        <taxon>Eukaryota</taxon>
        <taxon>Fungi</taxon>
        <taxon>Fungi incertae sedis</taxon>
        <taxon>Mucoromycota</taxon>
        <taxon>Glomeromycotina</taxon>
        <taxon>Glomeromycetes</taxon>
        <taxon>Glomerales</taxon>
        <taxon>Glomeraceae</taxon>
        <taxon>Rhizophagus</taxon>
    </lineage>
</organism>
<feature type="domain" description="Myb-like" evidence="1">
    <location>
        <begin position="4"/>
        <end position="56"/>
    </location>
</feature>
<dbReference type="CDD" id="cd00167">
    <property type="entry name" value="SANT"/>
    <property type="match status" value="1"/>
</dbReference>
<dbReference type="Pfam" id="PF00249">
    <property type="entry name" value="Myb_DNA-binding"/>
    <property type="match status" value="1"/>
</dbReference>
<dbReference type="InterPro" id="IPR017930">
    <property type="entry name" value="Myb_dom"/>
</dbReference>
<evidence type="ECO:0000259" key="2">
    <source>
        <dbReference type="PROSITE" id="PS51294"/>
    </source>
</evidence>
<dbReference type="InterPro" id="IPR001005">
    <property type="entry name" value="SANT/Myb"/>
</dbReference>
<evidence type="ECO:0000313" key="4">
    <source>
        <dbReference type="Proteomes" id="UP000684084"/>
    </source>
</evidence>
<reference evidence="3" key="1">
    <citation type="submission" date="2020-05" db="EMBL/GenBank/DDBJ databases">
        <authorList>
            <person name="Rincon C."/>
            <person name="Sanders R I."/>
            <person name="Robbins C."/>
            <person name="Chaturvedi A."/>
        </authorList>
    </citation>
    <scope>NUCLEOTIDE SEQUENCE</scope>
    <source>
        <strain evidence="3">CHB12</strain>
    </source>
</reference>
<dbReference type="VEuPathDB" id="FungiDB:RhiirFUN_007551"/>
<dbReference type="Proteomes" id="UP000684084">
    <property type="component" value="Unassembled WGS sequence"/>
</dbReference>
<name>A0A915Z494_9GLOM</name>